<gene>
    <name evidence="1" type="ORF">A8708_16700</name>
</gene>
<sequence length="115" mass="13838">MSLKLVPLCVPTGWKVRFNEFTDIDSDSFVDENHEHVWEFKQDLLQFVYEENRTLDLGWYPEFNPEGKYKLVLIDSMNEIQPDWENPTYVFESRKSKEIIEKIEFVLNEVSKCRL</sequence>
<reference evidence="1 2" key="1">
    <citation type="submission" date="2016-05" db="EMBL/GenBank/DDBJ databases">
        <title>Paenibacillus sp. 1ZS3-15 nov., isolated from the rhizosphere soil.</title>
        <authorList>
            <person name="Zhang X.X."/>
            <person name="Zhang J."/>
        </authorList>
    </citation>
    <scope>NUCLEOTIDE SEQUENCE [LARGE SCALE GENOMIC DNA]</scope>
    <source>
        <strain evidence="1 2">1ZS3-15</strain>
    </source>
</reference>
<comment type="caution">
    <text evidence="1">The sequence shown here is derived from an EMBL/GenBank/DDBJ whole genome shotgun (WGS) entry which is preliminary data.</text>
</comment>
<evidence type="ECO:0000313" key="2">
    <source>
        <dbReference type="Proteomes" id="UP000078454"/>
    </source>
</evidence>
<dbReference type="Proteomes" id="UP000078454">
    <property type="component" value="Unassembled WGS sequence"/>
</dbReference>
<name>A0A198AJZ8_9BACL</name>
<dbReference type="EMBL" id="LYPB01000048">
    <property type="protein sequence ID" value="OAS21567.1"/>
    <property type="molecule type" value="Genomic_DNA"/>
</dbReference>
<proteinExistence type="predicted"/>
<dbReference type="RefSeq" id="WP_068662428.1">
    <property type="nucleotide sequence ID" value="NZ_LYPB01000048.1"/>
</dbReference>
<evidence type="ECO:0000313" key="1">
    <source>
        <dbReference type="EMBL" id="OAS21567.1"/>
    </source>
</evidence>
<protein>
    <submittedName>
        <fullName evidence="1">Uncharacterized protein</fullName>
    </submittedName>
</protein>
<dbReference type="OrthoDB" id="3532550at2"/>
<dbReference type="STRING" id="1850517.A8708_16700"/>
<dbReference type="AlphaFoldDB" id="A0A198AJZ8"/>
<accession>A0A198AJZ8</accession>
<keyword evidence="2" id="KW-1185">Reference proteome</keyword>
<organism evidence="1 2">
    <name type="scientific">Paenibacillus oryzisoli</name>
    <dbReference type="NCBI Taxonomy" id="1850517"/>
    <lineage>
        <taxon>Bacteria</taxon>
        <taxon>Bacillati</taxon>
        <taxon>Bacillota</taxon>
        <taxon>Bacilli</taxon>
        <taxon>Bacillales</taxon>
        <taxon>Paenibacillaceae</taxon>
        <taxon>Paenibacillus</taxon>
    </lineage>
</organism>